<protein>
    <submittedName>
        <fullName evidence="1">Uncharacterized protein</fullName>
    </submittedName>
</protein>
<sequence length="27" mass="3324">CDLIAKNLMEEEFRKSKRYCKCIIEFL</sequence>
<comment type="caution">
    <text evidence="1">The sequence shown here is derived from an EMBL/GenBank/DDBJ whole genome shotgun (WGS) entry which is preliminary data.</text>
</comment>
<evidence type="ECO:0000313" key="1">
    <source>
        <dbReference type="EMBL" id="KKK82358.1"/>
    </source>
</evidence>
<name>A0A0F8YLW7_9ZZZZ</name>
<proteinExistence type="predicted"/>
<dbReference type="AlphaFoldDB" id="A0A0F8YLW7"/>
<organism evidence="1">
    <name type="scientific">marine sediment metagenome</name>
    <dbReference type="NCBI Taxonomy" id="412755"/>
    <lineage>
        <taxon>unclassified sequences</taxon>
        <taxon>metagenomes</taxon>
        <taxon>ecological metagenomes</taxon>
    </lineage>
</organism>
<gene>
    <name evidence="1" type="ORF">LCGC14_2804210</name>
</gene>
<reference evidence="1" key="1">
    <citation type="journal article" date="2015" name="Nature">
        <title>Complex archaea that bridge the gap between prokaryotes and eukaryotes.</title>
        <authorList>
            <person name="Spang A."/>
            <person name="Saw J.H."/>
            <person name="Jorgensen S.L."/>
            <person name="Zaremba-Niedzwiedzka K."/>
            <person name="Martijn J."/>
            <person name="Lind A.E."/>
            <person name="van Eijk R."/>
            <person name="Schleper C."/>
            <person name="Guy L."/>
            <person name="Ettema T.J."/>
        </authorList>
    </citation>
    <scope>NUCLEOTIDE SEQUENCE</scope>
</reference>
<feature type="non-terminal residue" evidence="1">
    <location>
        <position position="1"/>
    </location>
</feature>
<accession>A0A0F8YLW7</accession>
<dbReference type="EMBL" id="LAZR01052711">
    <property type="protein sequence ID" value="KKK82358.1"/>
    <property type="molecule type" value="Genomic_DNA"/>
</dbReference>